<dbReference type="GO" id="GO:0000139">
    <property type="term" value="C:Golgi membrane"/>
    <property type="evidence" value="ECO:0007669"/>
    <property type="project" value="UniProtKB-SubCell"/>
</dbReference>
<dbReference type="InterPro" id="IPR007265">
    <property type="entry name" value="COG_su3"/>
</dbReference>
<reference evidence="12" key="1">
    <citation type="submission" date="2017-02" db="UniProtKB">
        <authorList>
            <consortium name="WormBaseParasite"/>
        </authorList>
    </citation>
    <scope>IDENTIFICATION</scope>
</reference>
<dbReference type="InterPro" id="IPR048685">
    <property type="entry name" value="COG3_C"/>
</dbReference>
<comment type="subcellular location">
    <subcellularLocation>
        <location evidence="1">Golgi apparatus membrane</location>
        <topology evidence="1">Peripheral membrane protein</topology>
    </subcellularLocation>
</comment>
<accession>A0A0R3RT91</accession>
<evidence type="ECO:0000256" key="6">
    <source>
        <dbReference type="ARBA" id="ARBA00023034"/>
    </source>
</evidence>
<comment type="similarity">
    <text evidence="2">Belongs to the COG3 family.</text>
</comment>
<dbReference type="STRING" id="1147741.A0A0R3RT91"/>
<dbReference type="Proteomes" id="UP000050640">
    <property type="component" value="Unplaced"/>
</dbReference>
<keyword evidence="5" id="KW-0653">Protein transport</keyword>
<evidence type="ECO:0000256" key="3">
    <source>
        <dbReference type="ARBA" id="ARBA00020976"/>
    </source>
</evidence>
<evidence type="ECO:0000313" key="12">
    <source>
        <dbReference type="WBParaSite" id="EEL_0000516701-mRNA-1"/>
    </source>
</evidence>
<dbReference type="GO" id="GO:0006891">
    <property type="term" value="P:intra-Golgi vesicle-mediated transport"/>
    <property type="evidence" value="ECO:0007669"/>
    <property type="project" value="TreeGrafter"/>
</dbReference>
<evidence type="ECO:0000313" key="11">
    <source>
        <dbReference type="Proteomes" id="UP000050640"/>
    </source>
</evidence>
<evidence type="ECO:0000256" key="5">
    <source>
        <dbReference type="ARBA" id="ARBA00022927"/>
    </source>
</evidence>
<evidence type="ECO:0000256" key="2">
    <source>
        <dbReference type="ARBA" id="ARBA00009936"/>
    </source>
</evidence>
<dbReference type="Pfam" id="PF04136">
    <property type="entry name" value="COG3_N"/>
    <property type="match status" value="1"/>
</dbReference>
<dbReference type="PANTHER" id="PTHR13302:SF8">
    <property type="entry name" value="CONSERVED OLIGOMERIC GOLGI COMPLEX SUBUNIT 3"/>
    <property type="match status" value="1"/>
</dbReference>
<dbReference type="PANTHER" id="PTHR13302">
    <property type="entry name" value="CONSERVED OLIGOMERIC GOLGI COMPLEX COMPONENT 3"/>
    <property type="match status" value="1"/>
</dbReference>
<protein>
    <recommendedName>
        <fullName evidence="3">Conserved oligomeric Golgi complex subunit 3</fullName>
    </recommendedName>
    <alternativeName>
        <fullName evidence="8">Component of oligomeric Golgi complex 3</fullName>
    </alternativeName>
</protein>
<dbReference type="Pfam" id="PF20671">
    <property type="entry name" value="COG3_C"/>
    <property type="match status" value="1"/>
</dbReference>
<dbReference type="WBParaSite" id="EEL_0000516701-mRNA-1">
    <property type="protein sequence ID" value="EEL_0000516701-mRNA-1"/>
    <property type="gene ID" value="EEL_0000516701"/>
</dbReference>
<evidence type="ECO:0000259" key="10">
    <source>
        <dbReference type="Pfam" id="PF20671"/>
    </source>
</evidence>
<keyword evidence="4" id="KW-0813">Transport</keyword>
<keyword evidence="11" id="KW-1185">Reference proteome</keyword>
<keyword evidence="6" id="KW-0333">Golgi apparatus</keyword>
<name>A0A0R3RT91_9BILA</name>
<dbReference type="GO" id="GO:0006886">
    <property type="term" value="P:intracellular protein transport"/>
    <property type="evidence" value="ECO:0007669"/>
    <property type="project" value="InterPro"/>
</dbReference>
<evidence type="ECO:0000259" key="9">
    <source>
        <dbReference type="Pfam" id="PF04136"/>
    </source>
</evidence>
<evidence type="ECO:0000256" key="1">
    <source>
        <dbReference type="ARBA" id="ARBA00004395"/>
    </source>
</evidence>
<dbReference type="AlphaFoldDB" id="A0A0R3RT91"/>
<proteinExistence type="inferred from homology"/>
<feature type="domain" description="Conserved oligomeric Golgi complex subunit 3 N-terminal" evidence="9">
    <location>
        <begin position="131"/>
        <end position="268"/>
    </location>
</feature>
<evidence type="ECO:0000256" key="4">
    <source>
        <dbReference type="ARBA" id="ARBA00022448"/>
    </source>
</evidence>
<feature type="domain" description="Conserved oligomeric Golgi complex subunit 3 C-terminal" evidence="10">
    <location>
        <begin position="296"/>
        <end position="665"/>
    </location>
</feature>
<keyword evidence="7" id="KW-0472">Membrane</keyword>
<organism evidence="11 12">
    <name type="scientific">Elaeophora elaphi</name>
    <dbReference type="NCBI Taxonomy" id="1147741"/>
    <lineage>
        <taxon>Eukaryota</taxon>
        <taxon>Metazoa</taxon>
        <taxon>Ecdysozoa</taxon>
        <taxon>Nematoda</taxon>
        <taxon>Chromadorea</taxon>
        <taxon>Rhabditida</taxon>
        <taxon>Spirurina</taxon>
        <taxon>Spiruromorpha</taxon>
        <taxon>Filarioidea</taxon>
        <taxon>Onchocercidae</taxon>
        <taxon>Elaeophora</taxon>
    </lineage>
</organism>
<dbReference type="GO" id="GO:0017119">
    <property type="term" value="C:Golgi transport complex"/>
    <property type="evidence" value="ECO:0007669"/>
    <property type="project" value="TreeGrafter"/>
</dbReference>
<dbReference type="GO" id="GO:0005801">
    <property type="term" value="C:cis-Golgi network"/>
    <property type="evidence" value="ECO:0007669"/>
    <property type="project" value="InterPro"/>
</dbReference>
<sequence>MDKSDLRFRRVLTDVHVDRYQVDGFTVRNPTVLQVLRLTFRLSSAGMDLFGSMHNKTVELLSAKVVDYGLPSSSNSADLQSDKESEDLGEVSDADLNANLLCSYLSDLCIAEKENISSGIFGESAEIGLLHVCKKNIDLLKERYDKCIELVNELRSNYEAVTERTSSLHNACDRMMAHQTQIAAGAEQIRANLYYYTQYESIMKKLSTGKFSITGQVFTQILSTIDECLRFLNNHIHYKDSGTYITKYEQCLSKAMTVIRMGVMADLEASHNAVKDRHMKLDVDNRQSGYSDDDTFALLYGVFATRASSIRSSLNVAEQHFRDVAEFQLMVADCQQTYFKIRYEMLEPVIRSTIEELRRTHENSSCALTRNGCAFLLRLCDDEFRLFKQFFAVGGDDSSGSRSVAVSTSSSPQVSILAPFLSETTSFDDFIESLCRVFYDILRPIIIHNPHLETLTELCTILKVEMIEERCGLMQSMMSVKRLTGYTSAGPSSPSYADEYMMNPRNGFVRVMTELVGDVAERIVYRTGLYAQSDIAEFTPSSGDLAYPEKLEMMKEIEKEHTAEKDNIIATSPTSAINLYCLWYPTVRRTVLSLSKLFKCLEPLVFQSIARELLTACCQSLEDAAEQIRNSATEKISRIRRSLDAELFIVKHLLILREQTSPYRVIVPPGSTPSDTIPQRDYVFDFSKYKTSASQLFHDRHRWFELTSNNAFLEFLLQVPLAVTEAAGDSRRIIDVRLKTHCHNLINTTSDMIIFEFADCIAKAEEIVAMPDFDLAKNDSLGASNMQNLAGQAYKKLTHLWPEIKGCFDLYIGFKETENILLQPVKERIIDVFTRASIFVDKFYDDEQKQIAGLPTQEHIWLIMNA</sequence>
<evidence type="ECO:0000256" key="8">
    <source>
        <dbReference type="ARBA" id="ARBA00031339"/>
    </source>
</evidence>
<dbReference type="GO" id="GO:0007030">
    <property type="term" value="P:Golgi organization"/>
    <property type="evidence" value="ECO:0007669"/>
    <property type="project" value="TreeGrafter"/>
</dbReference>
<evidence type="ECO:0000256" key="7">
    <source>
        <dbReference type="ARBA" id="ARBA00023136"/>
    </source>
</evidence>
<dbReference type="InterPro" id="IPR048320">
    <property type="entry name" value="COG3_N"/>
</dbReference>